<evidence type="ECO:0000313" key="5">
    <source>
        <dbReference type="EMBL" id="GAA5180627.1"/>
    </source>
</evidence>
<dbReference type="PANTHER" id="PTHR13903:SF8">
    <property type="entry name" value="PIRIN"/>
    <property type="match status" value="1"/>
</dbReference>
<keyword evidence="6" id="KW-1185">Reference proteome</keyword>
<dbReference type="InterPro" id="IPR008778">
    <property type="entry name" value="Pirin_C_dom"/>
</dbReference>
<dbReference type="InterPro" id="IPR011051">
    <property type="entry name" value="RmlC_Cupin_sf"/>
</dbReference>
<dbReference type="Pfam" id="PF02678">
    <property type="entry name" value="Pirin"/>
    <property type="match status" value="1"/>
</dbReference>
<dbReference type="Gene3D" id="2.60.120.10">
    <property type="entry name" value="Jelly Rolls"/>
    <property type="match status" value="2"/>
</dbReference>
<feature type="domain" description="Pirin C-terminal" evidence="4">
    <location>
        <begin position="178"/>
        <end position="284"/>
    </location>
</feature>
<dbReference type="EMBL" id="BAABJQ010000003">
    <property type="protein sequence ID" value="GAA5180627.1"/>
    <property type="molecule type" value="Genomic_DNA"/>
</dbReference>
<feature type="domain" description="Pirin N-terminal" evidence="3">
    <location>
        <begin position="50"/>
        <end position="122"/>
    </location>
</feature>
<dbReference type="CDD" id="cd02247">
    <property type="entry name" value="cupin_pirin_C"/>
    <property type="match status" value="1"/>
</dbReference>
<organism evidence="5 6">
    <name type="scientific">Rugosimonospora acidiphila</name>
    <dbReference type="NCBI Taxonomy" id="556531"/>
    <lineage>
        <taxon>Bacteria</taxon>
        <taxon>Bacillati</taxon>
        <taxon>Actinomycetota</taxon>
        <taxon>Actinomycetes</taxon>
        <taxon>Micromonosporales</taxon>
        <taxon>Micromonosporaceae</taxon>
        <taxon>Rugosimonospora</taxon>
    </lineage>
</organism>
<dbReference type="CDD" id="cd02909">
    <property type="entry name" value="cupin_pirin_N"/>
    <property type="match status" value="1"/>
</dbReference>
<dbReference type="RefSeq" id="WP_345627078.1">
    <property type="nucleotide sequence ID" value="NZ_BAABJQ010000003.1"/>
</dbReference>
<evidence type="ECO:0000259" key="3">
    <source>
        <dbReference type="Pfam" id="PF02678"/>
    </source>
</evidence>
<proteinExistence type="inferred from homology"/>
<comment type="caution">
    <text evidence="5">The sequence shown here is derived from an EMBL/GenBank/DDBJ whole genome shotgun (WGS) entry which is preliminary data.</text>
</comment>
<protein>
    <submittedName>
        <fullName evidence="5">Pirin family protein</fullName>
    </submittedName>
</protein>
<sequence>MSDSQPVPLRRVDRVHTKTVFGPDTQVDAKAVIIAPDNVGLTDPFLVLSEDWFSSAGFSWHPHRGVETVTLVLDGVLEHGDSLGNAGALEPGDVQWMTAGSGIIHRELAFRDEYAHTLQLWVNLPADRKLVATRYQDLRARAHAEYAGDGVSVAVVSGSSGGVTGPAANHWPILGLLLTLDPATEHLQLLPADHRAFCYVLDGRVTIAGRSVESGQIAWSDPVGEEENATALPLSTPEADERTRVMLFAGRPLNEPVVAGGPFVMNSKAQIQQAFADFHAGKFGDIPRRARLLTR</sequence>
<accession>A0ABP9RLS7</accession>
<dbReference type="InterPro" id="IPR012093">
    <property type="entry name" value="Pirin"/>
</dbReference>
<name>A0ABP9RLS7_9ACTN</name>
<dbReference type="SUPFAM" id="SSF51182">
    <property type="entry name" value="RmlC-like cupins"/>
    <property type="match status" value="1"/>
</dbReference>
<evidence type="ECO:0000256" key="1">
    <source>
        <dbReference type="ARBA" id="ARBA00008416"/>
    </source>
</evidence>
<reference evidence="6" key="1">
    <citation type="journal article" date="2019" name="Int. J. Syst. Evol. Microbiol.">
        <title>The Global Catalogue of Microorganisms (GCM) 10K type strain sequencing project: providing services to taxonomists for standard genome sequencing and annotation.</title>
        <authorList>
            <consortium name="The Broad Institute Genomics Platform"/>
            <consortium name="The Broad Institute Genome Sequencing Center for Infectious Disease"/>
            <person name="Wu L."/>
            <person name="Ma J."/>
        </authorList>
    </citation>
    <scope>NUCLEOTIDE SEQUENCE [LARGE SCALE GENOMIC DNA]</scope>
    <source>
        <strain evidence="6">JCM 18304</strain>
    </source>
</reference>
<dbReference type="InterPro" id="IPR014710">
    <property type="entry name" value="RmlC-like_jellyroll"/>
</dbReference>
<dbReference type="PANTHER" id="PTHR13903">
    <property type="entry name" value="PIRIN-RELATED"/>
    <property type="match status" value="1"/>
</dbReference>
<comment type="similarity">
    <text evidence="1 2">Belongs to the pirin family.</text>
</comment>
<dbReference type="PIRSF" id="PIRSF006232">
    <property type="entry name" value="Pirin"/>
    <property type="match status" value="1"/>
</dbReference>
<evidence type="ECO:0000259" key="4">
    <source>
        <dbReference type="Pfam" id="PF05726"/>
    </source>
</evidence>
<gene>
    <name evidence="5" type="ORF">GCM10023322_13350</name>
</gene>
<evidence type="ECO:0000256" key="2">
    <source>
        <dbReference type="RuleBase" id="RU003457"/>
    </source>
</evidence>
<dbReference type="Pfam" id="PF05726">
    <property type="entry name" value="Pirin_C"/>
    <property type="match status" value="1"/>
</dbReference>
<evidence type="ECO:0000313" key="6">
    <source>
        <dbReference type="Proteomes" id="UP001501570"/>
    </source>
</evidence>
<dbReference type="Proteomes" id="UP001501570">
    <property type="component" value="Unassembled WGS sequence"/>
</dbReference>
<dbReference type="InterPro" id="IPR003829">
    <property type="entry name" value="Pirin_N_dom"/>
</dbReference>